<evidence type="ECO:0000313" key="1">
    <source>
        <dbReference type="EMBL" id="ROI08398.1"/>
    </source>
</evidence>
<dbReference type="AlphaFoldDB" id="A0A3N0WTH7"/>
<gene>
    <name evidence="1" type="ORF">EGI11_12300</name>
</gene>
<evidence type="ECO:0000313" key="2">
    <source>
        <dbReference type="Proteomes" id="UP000270224"/>
    </source>
</evidence>
<accession>A0A3N0WTH7</accession>
<dbReference type="OrthoDB" id="9777694at2"/>
<sequence length="254" mass="29242">MKNSIKISRKELYEKVWSYPLTRLCKEFNLSDNGLRKICTKHDIPLPIAGYWSKIKFGKKVIKTELPVKDNVAIIIEIKPAENKLSETFPDSLSDFPDLILIIPDKLENPDRITIALKHDLIKKKPSSNNNRENVIATSFTSELPDVVISKDNLNRAILIIDTLIKNFRKVGLKVYCKTEGLFIENDEGEKKKISLAEKCTAKTVVQGTYNWERRLFFPNGKLKLRIGDGYRDAEFTDTETEPIEKRRQFIGRS</sequence>
<dbReference type="Proteomes" id="UP000270224">
    <property type="component" value="Unassembled WGS sequence"/>
</dbReference>
<organism evidence="1 2">
    <name type="scientific">Kaistella daneshvariae</name>
    <dbReference type="NCBI Taxonomy" id="2487074"/>
    <lineage>
        <taxon>Bacteria</taxon>
        <taxon>Pseudomonadati</taxon>
        <taxon>Bacteroidota</taxon>
        <taxon>Flavobacteriia</taxon>
        <taxon>Flavobacteriales</taxon>
        <taxon>Weeksellaceae</taxon>
        <taxon>Chryseobacterium group</taxon>
        <taxon>Kaistella</taxon>
    </lineage>
</organism>
<protein>
    <submittedName>
        <fullName evidence="1">Uncharacterized protein</fullName>
    </submittedName>
</protein>
<comment type="caution">
    <text evidence="1">The sequence shown here is derived from an EMBL/GenBank/DDBJ whole genome shotgun (WGS) entry which is preliminary data.</text>
</comment>
<proteinExistence type="predicted"/>
<reference evidence="2" key="1">
    <citation type="submission" date="2018-11" db="EMBL/GenBank/DDBJ databases">
        <title>Proposal to divide the Flavobacteriaceae and reorganize its genera based on Amino Acid Identity values calculated from whole genome sequences.</title>
        <authorList>
            <person name="Nicholson A.C."/>
            <person name="Gulvik C.A."/>
            <person name="Whitney A.M."/>
            <person name="Humrighouse B.W."/>
            <person name="Bell M."/>
            <person name="Holmes B."/>
            <person name="Steigerwalt A."/>
            <person name="Villarma A."/>
            <person name="Sheth M."/>
            <person name="Batra D."/>
            <person name="Pryor J."/>
            <person name="Bernardet J.-F."/>
            <person name="Hugo C."/>
            <person name="Kampfer P."/>
            <person name="Newman J."/>
            <person name="Mcquiston J.R."/>
        </authorList>
    </citation>
    <scope>NUCLEOTIDE SEQUENCE [LARGE SCALE GENOMIC DNA]</scope>
    <source>
        <strain evidence="2">H3056</strain>
    </source>
</reference>
<dbReference type="EMBL" id="RJUG01000004">
    <property type="protein sequence ID" value="ROI08398.1"/>
    <property type="molecule type" value="Genomic_DNA"/>
</dbReference>
<dbReference type="RefSeq" id="WP_123266692.1">
    <property type="nucleotide sequence ID" value="NZ_RJUG01000004.1"/>
</dbReference>
<reference evidence="2" key="2">
    <citation type="submission" date="2018-11" db="EMBL/GenBank/DDBJ databases">
        <title>Proposal to divide the Flavobacteriaceae and reorganize its genera based on Amino Acid Identity values calculated from whole genome sequences.</title>
        <authorList>
            <person name="Nicholson A.C."/>
            <person name="Gulvik C.A."/>
            <person name="Whitney A.M."/>
            <person name="Humrighouse B.W."/>
            <person name="Bell M."/>
            <person name="Holmens B."/>
            <person name="Steigerwalt A."/>
            <person name="Villarma A."/>
            <person name="Sheth M."/>
            <person name="Batra D."/>
            <person name="Pryor J."/>
            <person name="Bernardet J.-F."/>
            <person name="Hugo C."/>
            <person name="Kampfer P."/>
            <person name="Newman J."/>
            <person name="Mcquiston J.R."/>
        </authorList>
    </citation>
    <scope>NUCLEOTIDE SEQUENCE [LARGE SCALE GENOMIC DNA]</scope>
    <source>
        <strain evidence="2">H3056</strain>
    </source>
</reference>
<name>A0A3N0WTH7_9FLAO</name>